<feature type="compositionally biased region" description="Gly residues" evidence="4">
    <location>
        <begin position="13"/>
        <end position="40"/>
    </location>
</feature>
<dbReference type="PANTHER" id="PTHR20990:SF1">
    <property type="entry name" value="PEROXISOMAL MEMBRANE PROTEIN 11C"/>
    <property type="match status" value="1"/>
</dbReference>
<accession>A0AAJ7UKV9</accession>
<feature type="compositionally biased region" description="Gly residues" evidence="4">
    <location>
        <begin position="48"/>
        <end position="61"/>
    </location>
</feature>
<keyword evidence="2" id="KW-0576">Peroxisome</keyword>
<evidence type="ECO:0000256" key="3">
    <source>
        <dbReference type="ARBA" id="ARBA00046271"/>
    </source>
</evidence>
<evidence type="ECO:0000313" key="6">
    <source>
        <dbReference type="RefSeq" id="XP_032837091.1"/>
    </source>
</evidence>
<dbReference type="PANTHER" id="PTHR20990">
    <property type="entry name" value="PEROXISOMAL BIOGENESIS FACTOR 11"/>
    <property type="match status" value="1"/>
</dbReference>
<feature type="compositionally biased region" description="Low complexity" evidence="4">
    <location>
        <begin position="90"/>
        <end position="110"/>
    </location>
</feature>
<dbReference type="Proteomes" id="UP001318040">
    <property type="component" value="Chromosome 79"/>
</dbReference>
<dbReference type="GO" id="GO:0016559">
    <property type="term" value="P:peroxisome fission"/>
    <property type="evidence" value="ECO:0007669"/>
    <property type="project" value="InterPro"/>
</dbReference>
<dbReference type="KEGG" id="pmrn:116958543"/>
<proteinExistence type="predicted"/>
<keyword evidence="1" id="KW-0472">Membrane</keyword>
<evidence type="ECO:0000313" key="5">
    <source>
        <dbReference type="Proteomes" id="UP001318040"/>
    </source>
</evidence>
<feature type="region of interest" description="Disordered" evidence="4">
    <location>
        <begin position="167"/>
        <end position="225"/>
    </location>
</feature>
<feature type="compositionally biased region" description="Low complexity" evidence="4">
    <location>
        <begin position="189"/>
        <end position="205"/>
    </location>
</feature>
<dbReference type="InterPro" id="IPR026510">
    <property type="entry name" value="PEX11C_met"/>
</dbReference>
<evidence type="ECO:0000256" key="1">
    <source>
        <dbReference type="ARBA" id="ARBA00023136"/>
    </source>
</evidence>
<comment type="subcellular location">
    <subcellularLocation>
        <location evidence="3">Peroxisome membrane</location>
    </subcellularLocation>
</comment>
<dbReference type="Pfam" id="PF05648">
    <property type="entry name" value="PEX11"/>
    <property type="match status" value="1"/>
</dbReference>
<dbReference type="InterPro" id="IPR008733">
    <property type="entry name" value="PEX11"/>
</dbReference>
<sequence>MEVAAARGDPAGCPGGSGASPGGSGASPGGSGASPGGSGASPGVSGASPGGSGASPGGSGASPGVSGASPGGSGASPGGSGASPGGSGASPGVSGASSGVSGASSGVSGASPGGSGASPGVSWASPGGTGASPGGSWASLLDSHRGRDSLLRALCHGARLAGGLLLVLPDTPPPSSSSSRSSSPPPPSRSSRSSSPPSLSSSSSPPASPPPSPPSPHHHPPAAAVAAPLSRSALGPALLGASEELGRARVALRLLGHAATLREAAAYRLGQPHEDTLVRALSVLSHCVDCLFVPMETGAWAADLGLLLPQSLAQRLWGLSAAVWAIGLALDLARSARKLVLLSRERREMERDGDPESHVLALRGRAQAEWIRVVAGAADLASAVHWLGPPGVAGPLWSGRLPHWALGALGCVSSAVILHGLLARGGV</sequence>
<name>A0AAJ7UKV9_PETMA</name>
<evidence type="ECO:0000256" key="2">
    <source>
        <dbReference type="ARBA" id="ARBA00023140"/>
    </source>
</evidence>
<keyword evidence="5" id="KW-1185">Reference proteome</keyword>
<reference evidence="6" key="1">
    <citation type="submission" date="2025-08" db="UniProtKB">
        <authorList>
            <consortium name="RefSeq"/>
        </authorList>
    </citation>
    <scope>IDENTIFICATION</scope>
    <source>
        <tissue evidence="6">Sperm</tissue>
    </source>
</reference>
<dbReference type="GO" id="GO:0005778">
    <property type="term" value="C:peroxisomal membrane"/>
    <property type="evidence" value="ECO:0007669"/>
    <property type="project" value="UniProtKB-SubCell"/>
</dbReference>
<feature type="region of interest" description="Disordered" evidence="4">
    <location>
        <begin position="1"/>
        <end position="137"/>
    </location>
</feature>
<evidence type="ECO:0000256" key="4">
    <source>
        <dbReference type="SAM" id="MobiDB-lite"/>
    </source>
</evidence>
<dbReference type="AlphaFoldDB" id="A0AAJ7UKV9"/>
<protein>
    <submittedName>
        <fullName evidence="6">Protein SPT2 homolog</fullName>
    </submittedName>
</protein>
<dbReference type="RefSeq" id="XP_032837091.1">
    <property type="nucleotide sequence ID" value="XM_032981200.1"/>
</dbReference>
<feature type="compositionally biased region" description="Gly residues" evidence="4">
    <location>
        <begin position="69"/>
        <end position="89"/>
    </location>
</feature>
<feature type="compositionally biased region" description="Pro residues" evidence="4">
    <location>
        <begin position="206"/>
        <end position="215"/>
    </location>
</feature>
<organism evidence="5 6">
    <name type="scientific">Petromyzon marinus</name>
    <name type="common">Sea lamprey</name>
    <dbReference type="NCBI Taxonomy" id="7757"/>
    <lineage>
        <taxon>Eukaryota</taxon>
        <taxon>Metazoa</taxon>
        <taxon>Chordata</taxon>
        <taxon>Craniata</taxon>
        <taxon>Vertebrata</taxon>
        <taxon>Cyclostomata</taxon>
        <taxon>Hyperoartia</taxon>
        <taxon>Petromyzontiformes</taxon>
        <taxon>Petromyzontidae</taxon>
        <taxon>Petromyzon</taxon>
    </lineage>
</organism>
<gene>
    <name evidence="6" type="primary">LOC116958543</name>
</gene>